<dbReference type="RefSeq" id="WP_021717696.1">
    <property type="nucleotide sequence ID" value="NZ_FR885222.1"/>
</dbReference>
<dbReference type="SUPFAM" id="SSF52540">
    <property type="entry name" value="P-loop containing nucleoside triphosphate hydrolases"/>
    <property type="match status" value="2"/>
</dbReference>
<feature type="domain" description="Helicase ATP-binding" evidence="1">
    <location>
        <begin position="15"/>
        <end position="182"/>
    </location>
</feature>
<sequence>MADVFKPHSYQEFAIKKILELPAVALFLDMGLGKTACSLIAITHLLWDYFSVSKVLIIAPKKVAESTWDSEIKKWDITQQLKISKILGTASERQRALAAEADIYIINRDNVVWLMEQLHWRPKMFNMLILDESSSFKNHQAKRFKALRKVRPYFEKVLELTGTPGDKLMDLWAQIYLLDGGKRLGRTITEYRNRWFVPDKSNGYVVYSYKPKPGAEQEIYAAISDITFSMSADDWLELPERIDNVISIDMGTGARARYKELERLLVLELPEGDVTAATAATLSNKLLQMANGAVYDENKGVIDIHDEKLAALKEITESGNPILVFYAYRHDRDRLLKWFNYARELKTPEDVNDWNAGKIKMLITHPASAGYGLNLQAVGNTIVWFGLTWSLEQYKQANARLYRQGQQQTVIIHHLVTKGTMDEQVMAALAHKDASQAELLAAVKARVEQYRTGAE</sequence>
<dbReference type="STRING" id="1262914.BN533_00794"/>
<reference evidence="2" key="1">
    <citation type="submission" date="2012-11" db="EMBL/GenBank/DDBJ databases">
        <title>Dependencies among metagenomic species, viruses, plasmids and units of genetic variation.</title>
        <authorList>
            <person name="Nielsen H.B."/>
            <person name="Almeida M."/>
            <person name="Juncker A.S."/>
            <person name="Rasmussen S."/>
            <person name="Li J."/>
            <person name="Sunagawa S."/>
            <person name="Plichta D."/>
            <person name="Gautier L."/>
            <person name="Le Chatelier E."/>
            <person name="Peletier E."/>
            <person name="Bonde I."/>
            <person name="Nielsen T."/>
            <person name="Manichanh C."/>
            <person name="Arumugam M."/>
            <person name="Batto J."/>
            <person name="Santos M.B.Q.D."/>
            <person name="Blom N."/>
            <person name="Borruel N."/>
            <person name="Burgdorf K.S."/>
            <person name="Boumezbeur F."/>
            <person name="Casellas F."/>
            <person name="Dore J."/>
            <person name="Guarner F."/>
            <person name="Hansen T."/>
            <person name="Hildebrand F."/>
            <person name="Kaas R.S."/>
            <person name="Kennedy S."/>
            <person name="Kristiansen K."/>
            <person name="Kultima J.R."/>
            <person name="Leonard P."/>
            <person name="Levenez F."/>
            <person name="Lund O."/>
            <person name="Moumen B."/>
            <person name="Le Paslier D."/>
            <person name="Pons N."/>
            <person name="Pedersen O."/>
            <person name="Prifti E."/>
            <person name="Qin J."/>
            <person name="Raes J."/>
            <person name="Tap J."/>
            <person name="Tims S."/>
            <person name="Ussery D.W."/>
            <person name="Yamada T."/>
            <person name="MetaHit consortium"/>
            <person name="Renault P."/>
            <person name="Sicheritz-Ponten T."/>
            <person name="Bork P."/>
            <person name="Wang J."/>
            <person name="Brunak S."/>
            <person name="Ehrlich S.D."/>
        </authorList>
    </citation>
    <scope>NUCLEOTIDE SEQUENCE [LARGE SCALE GENOMIC DNA]</scope>
</reference>
<comment type="caution">
    <text evidence="2">The sequence shown here is derived from an EMBL/GenBank/DDBJ whole genome shotgun (WGS) entry which is preliminary data.</text>
</comment>
<dbReference type="InterPro" id="IPR014001">
    <property type="entry name" value="Helicase_ATP-bd"/>
</dbReference>
<accession>R6IGI9</accession>
<dbReference type="Gene3D" id="3.40.50.10810">
    <property type="entry name" value="Tandem AAA-ATPase domain"/>
    <property type="match status" value="1"/>
</dbReference>
<dbReference type="InterPro" id="IPR038718">
    <property type="entry name" value="SNF2-like_sf"/>
</dbReference>
<dbReference type="AlphaFoldDB" id="R6IGI9"/>
<dbReference type="PANTHER" id="PTHR10799">
    <property type="entry name" value="SNF2/RAD54 HELICASE FAMILY"/>
    <property type="match status" value="1"/>
</dbReference>
<name>R6IGI9_9FIRM</name>
<evidence type="ECO:0000259" key="1">
    <source>
        <dbReference type="PROSITE" id="PS51192"/>
    </source>
</evidence>
<dbReference type="PROSITE" id="PS51192">
    <property type="entry name" value="HELICASE_ATP_BIND_1"/>
    <property type="match status" value="1"/>
</dbReference>
<dbReference type="Gene3D" id="3.40.50.300">
    <property type="entry name" value="P-loop containing nucleotide triphosphate hydrolases"/>
    <property type="match status" value="1"/>
</dbReference>
<protein>
    <submittedName>
        <fullName evidence="2">SNF2-related protein</fullName>
    </submittedName>
</protein>
<gene>
    <name evidence="2" type="ORF">BN533_00794</name>
</gene>
<organism evidence="2">
    <name type="scientific">Phascolarctobacterium faecium</name>
    <dbReference type="NCBI Taxonomy" id="33025"/>
    <lineage>
        <taxon>Bacteria</taxon>
        <taxon>Bacillati</taxon>
        <taxon>Bacillota</taxon>
        <taxon>Negativicutes</taxon>
        <taxon>Acidaminococcales</taxon>
        <taxon>Acidaminococcaceae</taxon>
        <taxon>Phascolarctobacterium</taxon>
    </lineage>
</organism>
<dbReference type="eggNOG" id="COG0553">
    <property type="taxonomic scope" value="Bacteria"/>
</dbReference>
<dbReference type="Pfam" id="PF00176">
    <property type="entry name" value="SNF2-rel_dom"/>
    <property type="match status" value="1"/>
</dbReference>
<dbReference type="InterPro" id="IPR027417">
    <property type="entry name" value="P-loop_NTPase"/>
</dbReference>
<dbReference type="EMBL" id="CBDS010000052">
    <property type="protein sequence ID" value="CDB45669.1"/>
    <property type="molecule type" value="Genomic_DNA"/>
</dbReference>
<dbReference type="InterPro" id="IPR000330">
    <property type="entry name" value="SNF2_N"/>
</dbReference>
<dbReference type="GO" id="GO:0005524">
    <property type="term" value="F:ATP binding"/>
    <property type="evidence" value="ECO:0007669"/>
    <property type="project" value="InterPro"/>
</dbReference>
<evidence type="ECO:0000313" key="2">
    <source>
        <dbReference type="EMBL" id="CDB45669.1"/>
    </source>
</evidence>
<dbReference type="SMART" id="SM00487">
    <property type="entry name" value="DEXDc"/>
    <property type="match status" value="1"/>
</dbReference>
<dbReference type="HOGENOM" id="CLU_029251_0_0_9"/>
<proteinExistence type="predicted"/>